<comment type="caution">
    <text evidence="2">The sequence shown here is derived from an EMBL/GenBank/DDBJ whole genome shotgun (WGS) entry which is preliminary data.</text>
</comment>
<sequence length="99" mass="10873">MTSAAKSAQAVQQTDDGGGKCEAVGLSVTATNGIPRYAHRELESFWIILNVDMLSTGEDMLPVESWESFWIILNVDMLSTGEDMLPVESWGEFLDNSQC</sequence>
<feature type="region of interest" description="Disordered" evidence="1">
    <location>
        <begin position="1"/>
        <end position="22"/>
    </location>
</feature>
<evidence type="ECO:0000256" key="1">
    <source>
        <dbReference type="SAM" id="MobiDB-lite"/>
    </source>
</evidence>
<accession>A0ABD0LMT5</accession>
<organism evidence="2 3">
    <name type="scientific">Batillaria attramentaria</name>
    <dbReference type="NCBI Taxonomy" id="370345"/>
    <lineage>
        <taxon>Eukaryota</taxon>
        <taxon>Metazoa</taxon>
        <taxon>Spiralia</taxon>
        <taxon>Lophotrochozoa</taxon>
        <taxon>Mollusca</taxon>
        <taxon>Gastropoda</taxon>
        <taxon>Caenogastropoda</taxon>
        <taxon>Sorbeoconcha</taxon>
        <taxon>Cerithioidea</taxon>
        <taxon>Batillariidae</taxon>
        <taxon>Batillaria</taxon>
    </lineage>
</organism>
<protein>
    <submittedName>
        <fullName evidence="2">Uncharacterized protein</fullName>
    </submittedName>
</protein>
<reference evidence="2 3" key="1">
    <citation type="journal article" date="2023" name="Sci. Data">
        <title>Genome assembly of the Korean intertidal mud-creeper Batillaria attramentaria.</title>
        <authorList>
            <person name="Patra A.K."/>
            <person name="Ho P.T."/>
            <person name="Jun S."/>
            <person name="Lee S.J."/>
            <person name="Kim Y."/>
            <person name="Won Y.J."/>
        </authorList>
    </citation>
    <scope>NUCLEOTIDE SEQUENCE [LARGE SCALE GENOMIC DNA]</scope>
    <source>
        <strain evidence="2">Wonlab-2016</strain>
    </source>
</reference>
<proteinExistence type="predicted"/>
<feature type="compositionally biased region" description="Polar residues" evidence="1">
    <location>
        <begin position="1"/>
        <end position="15"/>
    </location>
</feature>
<gene>
    <name evidence="2" type="ORF">BaRGS_00008012</name>
</gene>
<name>A0ABD0LMT5_9CAEN</name>
<keyword evidence="3" id="KW-1185">Reference proteome</keyword>
<dbReference type="Proteomes" id="UP001519460">
    <property type="component" value="Unassembled WGS sequence"/>
</dbReference>
<evidence type="ECO:0000313" key="3">
    <source>
        <dbReference type="Proteomes" id="UP001519460"/>
    </source>
</evidence>
<dbReference type="EMBL" id="JACVVK020000035">
    <property type="protein sequence ID" value="KAK7500768.1"/>
    <property type="molecule type" value="Genomic_DNA"/>
</dbReference>
<evidence type="ECO:0000313" key="2">
    <source>
        <dbReference type="EMBL" id="KAK7500768.1"/>
    </source>
</evidence>
<dbReference type="AlphaFoldDB" id="A0ABD0LMT5"/>